<evidence type="ECO:0000313" key="1">
    <source>
        <dbReference type="Proteomes" id="UP000887563"/>
    </source>
</evidence>
<accession>A0A914NQ64</accession>
<protein>
    <submittedName>
        <fullName evidence="2">Uncharacterized protein</fullName>
    </submittedName>
</protein>
<dbReference type="AlphaFoldDB" id="A0A914NQ64"/>
<reference evidence="2" key="1">
    <citation type="submission" date="2022-11" db="UniProtKB">
        <authorList>
            <consortium name="WormBaseParasite"/>
        </authorList>
    </citation>
    <scope>IDENTIFICATION</scope>
</reference>
<organism evidence="1 2">
    <name type="scientific">Meloidogyne incognita</name>
    <name type="common">Southern root-knot nematode worm</name>
    <name type="synonym">Oxyuris incognita</name>
    <dbReference type="NCBI Taxonomy" id="6306"/>
    <lineage>
        <taxon>Eukaryota</taxon>
        <taxon>Metazoa</taxon>
        <taxon>Ecdysozoa</taxon>
        <taxon>Nematoda</taxon>
        <taxon>Chromadorea</taxon>
        <taxon>Rhabditida</taxon>
        <taxon>Tylenchina</taxon>
        <taxon>Tylenchomorpha</taxon>
        <taxon>Tylenchoidea</taxon>
        <taxon>Meloidogynidae</taxon>
        <taxon>Meloidogyninae</taxon>
        <taxon>Meloidogyne</taxon>
        <taxon>Meloidogyne incognita group</taxon>
    </lineage>
</organism>
<name>A0A914NQ64_MELIC</name>
<sequence>RVRPLSVGLRPCFVCPCPSVICRSSSVFCLSIFVRVLSVRVRPCFVCQCVWCVCVFLSSHLIMPQANLMELNKEENADHYAMSREEKGSDCQIVKNHNILETLNPDSF</sequence>
<proteinExistence type="predicted"/>
<evidence type="ECO:0000313" key="2">
    <source>
        <dbReference type="WBParaSite" id="Minc3s08955g42783"/>
    </source>
</evidence>
<keyword evidence="1" id="KW-1185">Reference proteome</keyword>
<dbReference type="WBParaSite" id="Minc3s08955g42783">
    <property type="protein sequence ID" value="Minc3s08955g42783"/>
    <property type="gene ID" value="Minc3s08955g42783"/>
</dbReference>
<dbReference type="Proteomes" id="UP000887563">
    <property type="component" value="Unplaced"/>
</dbReference>